<evidence type="ECO:0000256" key="5">
    <source>
        <dbReference type="ARBA" id="ARBA00023136"/>
    </source>
</evidence>
<protein>
    <submittedName>
        <fullName evidence="9">FtsX-like permease family protein</fullName>
    </submittedName>
</protein>
<evidence type="ECO:0000256" key="3">
    <source>
        <dbReference type="ARBA" id="ARBA00022692"/>
    </source>
</evidence>
<proteinExistence type="predicted"/>
<dbReference type="AlphaFoldDB" id="A0A6C0GXB0"/>
<evidence type="ECO:0000259" key="8">
    <source>
        <dbReference type="Pfam" id="PF12704"/>
    </source>
</evidence>
<accession>A0A6C0GXB0</accession>
<evidence type="ECO:0000256" key="2">
    <source>
        <dbReference type="ARBA" id="ARBA00022475"/>
    </source>
</evidence>
<evidence type="ECO:0000259" key="7">
    <source>
        <dbReference type="Pfam" id="PF02687"/>
    </source>
</evidence>
<dbReference type="PANTHER" id="PTHR30572">
    <property type="entry name" value="MEMBRANE COMPONENT OF TRANSPORTER-RELATED"/>
    <property type="match status" value="1"/>
</dbReference>
<dbReference type="Proteomes" id="UP000480178">
    <property type="component" value="Chromosome"/>
</dbReference>
<keyword evidence="4 6" id="KW-1133">Transmembrane helix</keyword>
<feature type="transmembrane region" description="Helical" evidence="6">
    <location>
        <begin position="21"/>
        <end position="41"/>
    </location>
</feature>
<dbReference type="KEGG" id="rhoz:GXP67_11555"/>
<keyword evidence="3 6" id="KW-0812">Transmembrane</keyword>
<dbReference type="InterPro" id="IPR025857">
    <property type="entry name" value="MacB_PCD"/>
</dbReference>
<organism evidence="9 10">
    <name type="scientific">Rhodocytophaga rosea</name>
    <dbReference type="NCBI Taxonomy" id="2704465"/>
    <lineage>
        <taxon>Bacteria</taxon>
        <taxon>Pseudomonadati</taxon>
        <taxon>Bacteroidota</taxon>
        <taxon>Cytophagia</taxon>
        <taxon>Cytophagales</taxon>
        <taxon>Rhodocytophagaceae</taxon>
        <taxon>Rhodocytophaga</taxon>
    </lineage>
</organism>
<evidence type="ECO:0000256" key="6">
    <source>
        <dbReference type="SAM" id="Phobius"/>
    </source>
</evidence>
<feature type="domain" description="MacB-like periplasmic core" evidence="8">
    <location>
        <begin position="20"/>
        <end position="235"/>
    </location>
</feature>
<feature type="transmembrane region" description="Helical" evidence="6">
    <location>
        <begin position="344"/>
        <end position="370"/>
    </location>
</feature>
<keyword evidence="10" id="KW-1185">Reference proteome</keyword>
<feature type="domain" description="ABC3 transporter permease C-terminal" evidence="7">
    <location>
        <begin position="686"/>
        <end position="795"/>
    </location>
</feature>
<evidence type="ECO:0000313" key="10">
    <source>
        <dbReference type="Proteomes" id="UP000480178"/>
    </source>
</evidence>
<feature type="transmembrane region" description="Helical" evidence="6">
    <location>
        <begin position="294"/>
        <end position="315"/>
    </location>
</feature>
<keyword evidence="5 6" id="KW-0472">Membrane</keyword>
<feature type="transmembrane region" description="Helical" evidence="6">
    <location>
        <begin position="390"/>
        <end position="414"/>
    </location>
</feature>
<dbReference type="Pfam" id="PF02687">
    <property type="entry name" value="FtsX"/>
    <property type="match status" value="2"/>
</dbReference>
<keyword evidence="2" id="KW-1003">Cell membrane</keyword>
<feature type="transmembrane region" description="Helical" evidence="6">
    <location>
        <begin position="683"/>
        <end position="707"/>
    </location>
</feature>
<evidence type="ECO:0000313" key="9">
    <source>
        <dbReference type="EMBL" id="QHT71980.1"/>
    </source>
</evidence>
<dbReference type="InterPro" id="IPR003838">
    <property type="entry name" value="ABC3_permease_C"/>
</dbReference>
<gene>
    <name evidence="9" type="ORF">GXP67_11555</name>
</gene>
<name>A0A6C0GXB0_9BACT</name>
<feature type="transmembrane region" description="Helical" evidence="6">
    <location>
        <begin position="735"/>
        <end position="754"/>
    </location>
</feature>
<dbReference type="InterPro" id="IPR050250">
    <property type="entry name" value="Macrolide_Exporter_MacB"/>
</dbReference>
<dbReference type="Pfam" id="PF12704">
    <property type="entry name" value="MacB_PCD"/>
    <property type="match status" value="2"/>
</dbReference>
<feature type="transmembrane region" description="Helical" evidence="6">
    <location>
        <begin position="435"/>
        <end position="456"/>
    </location>
</feature>
<reference evidence="9 10" key="1">
    <citation type="submission" date="2020-01" db="EMBL/GenBank/DDBJ databases">
        <authorList>
            <person name="Kim M.K."/>
        </authorList>
    </citation>
    <scope>NUCLEOTIDE SEQUENCE [LARGE SCALE GENOMIC DNA]</scope>
    <source>
        <strain evidence="9 10">172606-1</strain>
    </source>
</reference>
<dbReference type="GO" id="GO:0022857">
    <property type="term" value="F:transmembrane transporter activity"/>
    <property type="evidence" value="ECO:0007669"/>
    <property type="project" value="TreeGrafter"/>
</dbReference>
<dbReference type="PANTHER" id="PTHR30572:SF18">
    <property type="entry name" value="ABC-TYPE MACROLIDE FAMILY EXPORT SYSTEM PERMEASE COMPONENT 2"/>
    <property type="match status" value="1"/>
</dbReference>
<feature type="transmembrane region" description="Helical" evidence="6">
    <location>
        <begin position="774"/>
        <end position="796"/>
    </location>
</feature>
<evidence type="ECO:0000256" key="1">
    <source>
        <dbReference type="ARBA" id="ARBA00004651"/>
    </source>
</evidence>
<dbReference type="EMBL" id="CP048222">
    <property type="protein sequence ID" value="QHT71980.1"/>
    <property type="molecule type" value="Genomic_DNA"/>
</dbReference>
<evidence type="ECO:0000256" key="4">
    <source>
        <dbReference type="ARBA" id="ARBA00022989"/>
    </source>
</evidence>
<dbReference type="GO" id="GO:0005886">
    <property type="term" value="C:plasma membrane"/>
    <property type="evidence" value="ECO:0007669"/>
    <property type="project" value="UniProtKB-SubCell"/>
</dbReference>
<feature type="domain" description="ABC3 transporter permease C-terminal" evidence="7">
    <location>
        <begin position="299"/>
        <end position="414"/>
    </location>
</feature>
<comment type="subcellular location">
    <subcellularLocation>
        <location evidence="1">Cell membrane</location>
        <topology evidence="1">Multi-pass membrane protein</topology>
    </subcellularLocation>
</comment>
<sequence>MFYNYFIIAFRNIKRNKALSAINIFGLATGIATCLIIMLFVQHELGYDRFHEKADRIVRVIFKGSIQGEKLNEAHVMPPVAQTLLADYPEVQEATRLRQYGIPRVTYKDKSFKEDAFAFADANFFQVFTLPFLQGDPKTALLEPNTIVISQAIARKFFGNEDPIGKVLTFKDFNTSCKVTGVMVNMPYNSHFHIDILASMASLPDAKSSSWGTSNFYTYLVLPEGYHYKNLEAKLPGVVEKYMSPQLQQSFGMNYAEFQQKGNYLGLFLQPLTDIYLHSDFMYDLGPRGNIENLYIFSAIALFMLLIACINFMNLSTAGASKRAREVGIRKVLGSVKGQLVGQFLLESILLTALSLLLAGAMVILALPFFNSITGQSLALDMGFVLKLLPALLLFGLLVGMLAGFYPAFFLSSFKPISVLKGTLTVGRKSISIRSSLVVFQFCISITLMVGTLVVYQQLNYMHTKDLGYNKEGVLVLGETWVLGAKEDVFRKQIMQDPRVIQVSLSGYLPAGPSYNNNFTVSPDSNPSQLLKTLKYDVDDQYIPVMGMQMAAGRNFSPEFATDSSSIILNETAVRALGWQQNALGQSITRSDNDGKKMSYRVIGVVKDFHFRSLHERISPLVMVLSRSSGTMIAKVKTDDVKGLLASLKTQWTALTPDEPFMYSFMDERIENTYVSEQKIGRFLGVFAGLTIVVACLGLFGLATFTAEQRTKEMGIRKVLGASAGNIVALLSKDFLKLVIMANLIAWPLAWWIMDIWLQDFEYGISLSPWTFAWVGLAALLIALLTISVKAIKAALANPVNSLRNE</sequence>
<feature type="domain" description="MacB-like periplasmic core" evidence="8">
    <location>
        <begin position="517"/>
        <end position="609"/>
    </location>
</feature>